<dbReference type="CDD" id="cd02947">
    <property type="entry name" value="TRX_family"/>
    <property type="match status" value="1"/>
</dbReference>
<dbReference type="Pfam" id="PF00085">
    <property type="entry name" value="Thioredoxin"/>
    <property type="match status" value="1"/>
</dbReference>
<dbReference type="STRING" id="364032.SAMN05443662_0825"/>
<evidence type="ECO:0000256" key="3">
    <source>
        <dbReference type="ARBA" id="ARBA00022723"/>
    </source>
</evidence>
<dbReference type="GO" id="GO:0005829">
    <property type="term" value="C:cytosol"/>
    <property type="evidence" value="ECO:0007669"/>
    <property type="project" value="TreeGrafter"/>
</dbReference>
<dbReference type="PANTHER" id="PTHR45663:SF40">
    <property type="entry name" value="THIOREDOXIN 2"/>
    <property type="match status" value="1"/>
</dbReference>
<feature type="domain" description="Thioredoxin" evidence="8">
    <location>
        <begin position="8"/>
        <end position="140"/>
    </location>
</feature>
<dbReference type="Gene3D" id="2.30.30.380">
    <property type="entry name" value="Zn-finger domain of Sec23/24"/>
    <property type="match status" value="1"/>
</dbReference>
<keyword evidence="4" id="KW-0249">Electron transport</keyword>
<keyword evidence="3" id="KW-0479">Metal-binding</keyword>
<comment type="similarity">
    <text evidence="1">Belongs to the thioredoxin family.</text>
</comment>
<dbReference type="SUPFAM" id="SSF52833">
    <property type="entry name" value="Thioredoxin-like"/>
    <property type="match status" value="1"/>
</dbReference>
<dbReference type="NCBIfam" id="NF008229">
    <property type="entry name" value="PRK10996.1"/>
    <property type="match status" value="1"/>
</dbReference>
<dbReference type="InterPro" id="IPR049299">
    <property type="entry name" value="Thio2_N"/>
</dbReference>
<proteinExistence type="inferred from homology"/>
<dbReference type="Proteomes" id="UP000198461">
    <property type="component" value="Unassembled WGS sequence"/>
</dbReference>
<sequence length="140" mass="15587">MIVMCPHCGALNRVPEEKLNANPTCGKCKKPLFTGQPVEMNSEQFMKALTKTDQPMVVDFWASWCGPCKMFAPTFAQVASQFEPRARFVKINTETNPELSAQFGIRSIPTIAIFKNGQMVDQIAGALPPQQFAQWVAQHV</sequence>
<evidence type="ECO:0000313" key="9">
    <source>
        <dbReference type="EMBL" id="SIN87861.1"/>
    </source>
</evidence>
<keyword evidence="5" id="KW-1015">Disulfide bond</keyword>
<evidence type="ECO:0000256" key="5">
    <source>
        <dbReference type="ARBA" id="ARBA00023157"/>
    </source>
</evidence>
<dbReference type="PANTHER" id="PTHR45663">
    <property type="entry name" value="GEO12009P1"/>
    <property type="match status" value="1"/>
</dbReference>
<protein>
    <recommendedName>
        <fullName evidence="7">Thioredoxin</fullName>
    </recommendedName>
</protein>
<dbReference type="PRINTS" id="PR00421">
    <property type="entry name" value="THIOREDOXIN"/>
</dbReference>
<dbReference type="PROSITE" id="PS51352">
    <property type="entry name" value="THIOREDOXIN_2"/>
    <property type="match status" value="1"/>
</dbReference>
<dbReference type="Pfam" id="PF21352">
    <property type="entry name" value="Zn_ribbon_Thio2"/>
    <property type="match status" value="1"/>
</dbReference>
<dbReference type="InterPro" id="IPR017937">
    <property type="entry name" value="Thioredoxin_CS"/>
</dbReference>
<keyword evidence="6" id="KW-0676">Redox-active center</keyword>
<keyword evidence="2" id="KW-0813">Transport</keyword>
<evidence type="ECO:0000259" key="8">
    <source>
        <dbReference type="PROSITE" id="PS51352"/>
    </source>
</evidence>
<dbReference type="GO" id="GO:0046872">
    <property type="term" value="F:metal ion binding"/>
    <property type="evidence" value="ECO:0007669"/>
    <property type="project" value="UniProtKB-KW"/>
</dbReference>
<dbReference type="AlphaFoldDB" id="A0A1N6EY17"/>
<keyword evidence="10" id="KW-1185">Reference proteome</keyword>
<dbReference type="Gene3D" id="3.40.30.10">
    <property type="entry name" value="Glutaredoxin"/>
    <property type="match status" value="1"/>
</dbReference>
<evidence type="ECO:0000313" key="10">
    <source>
        <dbReference type="Proteomes" id="UP000198461"/>
    </source>
</evidence>
<dbReference type="EMBL" id="FSRE01000002">
    <property type="protein sequence ID" value="SIN87861.1"/>
    <property type="molecule type" value="Genomic_DNA"/>
</dbReference>
<dbReference type="InterPro" id="IPR005746">
    <property type="entry name" value="Thioredoxin"/>
</dbReference>
<evidence type="ECO:0000256" key="4">
    <source>
        <dbReference type="ARBA" id="ARBA00022982"/>
    </source>
</evidence>
<evidence type="ECO:0000256" key="7">
    <source>
        <dbReference type="NCBIfam" id="TIGR01068"/>
    </source>
</evidence>
<dbReference type="InterPro" id="IPR013766">
    <property type="entry name" value="Thioredoxin_domain"/>
</dbReference>
<name>A0A1N6EY17_9GAMM</name>
<dbReference type="NCBIfam" id="TIGR01068">
    <property type="entry name" value="thioredoxin"/>
    <property type="match status" value="1"/>
</dbReference>
<organism evidence="9 10">
    <name type="scientific">Sulfurivirga caldicuralii</name>
    <dbReference type="NCBI Taxonomy" id="364032"/>
    <lineage>
        <taxon>Bacteria</taxon>
        <taxon>Pseudomonadati</taxon>
        <taxon>Pseudomonadota</taxon>
        <taxon>Gammaproteobacteria</taxon>
        <taxon>Thiotrichales</taxon>
        <taxon>Piscirickettsiaceae</taxon>
        <taxon>Sulfurivirga</taxon>
    </lineage>
</organism>
<dbReference type="PROSITE" id="PS00194">
    <property type="entry name" value="THIOREDOXIN_1"/>
    <property type="match status" value="1"/>
</dbReference>
<evidence type="ECO:0000256" key="1">
    <source>
        <dbReference type="ARBA" id="ARBA00008987"/>
    </source>
</evidence>
<gene>
    <name evidence="9" type="ORF">SAMN05443662_0825</name>
</gene>
<accession>A0A1N6EY17</accession>
<dbReference type="OrthoDB" id="9790390at2"/>
<reference evidence="10" key="1">
    <citation type="submission" date="2016-11" db="EMBL/GenBank/DDBJ databases">
        <authorList>
            <person name="Varghese N."/>
            <person name="Submissions S."/>
        </authorList>
    </citation>
    <scope>NUCLEOTIDE SEQUENCE [LARGE SCALE GENOMIC DNA]</scope>
    <source>
        <strain evidence="10">DSM 17737</strain>
    </source>
</reference>
<dbReference type="GO" id="GO:0015035">
    <property type="term" value="F:protein-disulfide reductase activity"/>
    <property type="evidence" value="ECO:0007669"/>
    <property type="project" value="UniProtKB-UniRule"/>
</dbReference>
<dbReference type="FunFam" id="3.40.30.10:FF:000001">
    <property type="entry name" value="Thioredoxin"/>
    <property type="match status" value="1"/>
</dbReference>
<evidence type="ECO:0000256" key="6">
    <source>
        <dbReference type="ARBA" id="ARBA00023284"/>
    </source>
</evidence>
<dbReference type="InterPro" id="IPR036249">
    <property type="entry name" value="Thioredoxin-like_sf"/>
</dbReference>
<dbReference type="RefSeq" id="WP_074201122.1">
    <property type="nucleotide sequence ID" value="NZ_FSRE01000002.1"/>
</dbReference>
<evidence type="ECO:0000256" key="2">
    <source>
        <dbReference type="ARBA" id="ARBA00022448"/>
    </source>
</evidence>